<dbReference type="InterPro" id="IPR001251">
    <property type="entry name" value="CRAL-TRIO_dom"/>
</dbReference>
<proteinExistence type="predicted"/>
<evidence type="ECO:0000313" key="3">
    <source>
        <dbReference type="Proteomes" id="UP000070444"/>
    </source>
</evidence>
<dbReference type="SMART" id="SM00516">
    <property type="entry name" value="SEC14"/>
    <property type="match status" value="1"/>
</dbReference>
<dbReference type="PROSITE" id="PS50191">
    <property type="entry name" value="CRAL_TRIO"/>
    <property type="match status" value="1"/>
</dbReference>
<dbReference type="STRING" id="796925.A0A137P5Y0"/>
<dbReference type="Proteomes" id="UP000070444">
    <property type="component" value="Unassembled WGS sequence"/>
</dbReference>
<dbReference type="OrthoDB" id="75724at2759"/>
<dbReference type="GO" id="GO:0008526">
    <property type="term" value="F:phosphatidylinositol transfer activity"/>
    <property type="evidence" value="ECO:0007669"/>
    <property type="project" value="TreeGrafter"/>
</dbReference>
<dbReference type="InterPro" id="IPR011074">
    <property type="entry name" value="CRAL/TRIO_N_dom"/>
</dbReference>
<organism evidence="2 3">
    <name type="scientific">Conidiobolus coronatus (strain ATCC 28846 / CBS 209.66 / NRRL 28638)</name>
    <name type="common">Delacroixia coronata</name>
    <dbReference type="NCBI Taxonomy" id="796925"/>
    <lineage>
        <taxon>Eukaryota</taxon>
        <taxon>Fungi</taxon>
        <taxon>Fungi incertae sedis</taxon>
        <taxon>Zoopagomycota</taxon>
        <taxon>Entomophthoromycotina</taxon>
        <taxon>Entomophthoromycetes</taxon>
        <taxon>Entomophthorales</taxon>
        <taxon>Ancylistaceae</taxon>
        <taxon>Conidiobolus</taxon>
    </lineage>
</organism>
<feature type="non-terminal residue" evidence="2">
    <location>
        <position position="214"/>
    </location>
</feature>
<gene>
    <name evidence="2" type="ORF">CONCODRAFT_32621</name>
</gene>
<dbReference type="PANTHER" id="PTHR45824">
    <property type="entry name" value="GH16843P"/>
    <property type="match status" value="1"/>
</dbReference>
<feature type="domain" description="CRAL-TRIO" evidence="1">
    <location>
        <begin position="37"/>
        <end position="203"/>
    </location>
</feature>
<dbReference type="Gene3D" id="3.40.525.10">
    <property type="entry name" value="CRAL-TRIO lipid binding domain"/>
    <property type="match status" value="1"/>
</dbReference>
<accession>A0A137P5Y0</accession>
<dbReference type="OMA" id="KYADRMK"/>
<dbReference type="EMBL" id="KQ964503">
    <property type="protein sequence ID" value="KXN70413.1"/>
    <property type="molecule type" value="Genomic_DNA"/>
</dbReference>
<dbReference type="SUPFAM" id="SSF52087">
    <property type="entry name" value="CRAL/TRIO domain"/>
    <property type="match status" value="1"/>
</dbReference>
<dbReference type="InterPro" id="IPR036273">
    <property type="entry name" value="CRAL/TRIO_N_dom_sf"/>
</dbReference>
<reference evidence="2 3" key="1">
    <citation type="journal article" date="2015" name="Genome Biol. Evol.">
        <title>Phylogenomic analyses indicate that early fungi evolved digesting cell walls of algal ancestors of land plants.</title>
        <authorList>
            <person name="Chang Y."/>
            <person name="Wang S."/>
            <person name="Sekimoto S."/>
            <person name="Aerts A.L."/>
            <person name="Choi C."/>
            <person name="Clum A."/>
            <person name="LaButti K.M."/>
            <person name="Lindquist E.A."/>
            <person name="Yee Ngan C."/>
            <person name="Ohm R.A."/>
            <person name="Salamov A.A."/>
            <person name="Grigoriev I.V."/>
            <person name="Spatafora J.W."/>
            <person name="Berbee M.L."/>
        </authorList>
    </citation>
    <scope>NUCLEOTIDE SEQUENCE [LARGE SCALE GENOMIC DNA]</scope>
    <source>
        <strain evidence="2 3">NRRL 28638</strain>
    </source>
</reference>
<dbReference type="SUPFAM" id="SSF46938">
    <property type="entry name" value="CRAL/TRIO N-terminal domain"/>
    <property type="match status" value="1"/>
</dbReference>
<dbReference type="AlphaFoldDB" id="A0A137P5Y0"/>
<evidence type="ECO:0000259" key="1">
    <source>
        <dbReference type="PROSITE" id="PS50191"/>
    </source>
</evidence>
<protein>
    <submittedName>
        <fullName evidence="2">CRAL/TRIO domain-containing protein</fullName>
    </submittedName>
</protein>
<dbReference type="CDD" id="cd00170">
    <property type="entry name" value="SEC14"/>
    <property type="match status" value="1"/>
</dbReference>
<keyword evidence="3" id="KW-1185">Reference proteome</keyword>
<sequence length="214" mass="24735">CLLRYLRATRWKLADAEKRLKSTLEWRRVYKPHMLRSSQFIEAGQKGHMITQGFDKFGRPIFIMRPGCQNSTDEKLKVQFMVYTLETAIKRCPEGTEQLCIIIDWRGSSTTNGFNLNAAYESTNILQNHYPGRMGITYSLDASWILSTLLKLMLPLIDPLTQKKIKILNLKDQPSLPIEDQMISVIDKDVLYEEYGGASKLNYDPNSYFEELAK</sequence>
<dbReference type="InterPro" id="IPR036865">
    <property type="entry name" value="CRAL-TRIO_dom_sf"/>
</dbReference>
<dbReference type="InterPro" id="IPR052578">
    <property type="entry name" value="PI_Transfer_CRAL-TRIO"/>
</dbReference>
<dbReference type="Pfam" id="PF03765">
    <property type="entry name" value="CRAL_TRIO_N"/>
    <property type="match status" value="1"/>
</dbReference>
<name>A0A137P5Y0_CONC2</name>
<feature type="non-terminal residue" evidence="2">
    <location>
        <position position="1"/>
    </location>
</feature>
<dbReference type="Pfam" id="PF00650">
    <property type="entry name" value="CRAL_TRIO"/>
    <property type="match status" value="1"/>
</dbReference>
<evidence type="ECO:0000313" key="2">
    <source>
        <dbReference type="EMBL" id="KXN70413.1"/>
    </source>
</evidence>
<dbReference type="PANTHER" id="PTHR45824:SF29">
    <property type="entry name" value="GH16843P"/>
    <property type="match status" value="1"/>
</dbReference>